<gene>
    <name evidence="2" type="ORF">OLEA9_A029000</name>
</gene>
<protein>
    <submittedName>
        <fullName evidence="2">Uncharacterized protein</fullName>
    </submittedName>
</protein>
<dbReference type="Gramene" id="OE9A029000T1">
    <property type="protein sequence ID" value="OE9A029000C1"/>
    <property type="gene ID" value="OE9A029000"/>
</dbReference>
<organism evidence="2 3">
    <name type="scientific">Olea europaea subsp. europaea</name>
    <dbReference type="NCBI Taxonomy" id="158383"/>
    <lineage>
        <taxon>Eukaryota</taxon>
        <taxon>Viridiplantae</taxon>
        <taxon>Streptophyta</taxon>
        <taxon>Embryophyta</taxon>
        <taxon>Tracheophyta</taxon>
        <taxon>Spermatophyta</taxon>
        <taxon>Magnoliopsida</taxon>
        <taxon>eudicotyledons</taxon>
        <taxon>Gunneridae</taxon>
        <taxon>Pentapetalae</taxon>
        <taxon>asterids</taxon>
        <taxon>lamiids</taxon>
        <taxon>Lamiales</taxon>
        <taxon>Oleaceae</taxon>
        <taxon>Oleeae</taxon>
        <taxon>Olea</taxon>
    </lineage>
</organism>
<evidence type="ECO:0000313" key="3">
    <source>
        <dbReference type="Proteomes" id="UP000594638"/>
    </source>
</evidence>
<keyword evidence="3" id="KW-1185">Reference proteome</keyword>
<sequence>MLRQAIRDPSNYKPIIFCTMSMVAVGIIMAVFGLVLVLLDHIELGPPQYDSEWERYNGSSLPGIIATSRAASGDMRNKPLAPDQNPPCLHRHSRWLKAAGILDGLRNVKIQKMDAREQSGSRLNTRTNFAKTRPSISCKTSARAYEKNRPLKRPISFNPSVQLITKSRSYSRVDPRTGVHPIGCGCYSPSGGGGGGGGGGGV</sequence>
<keyword evidence="1" id="KW-0812">Transmembrane</keyword>
<evidence type="ECO:0000256" key="1">
    <source>
        <dbReference type="SAM" id="Phobius"/>
    </source>
</evidence>
<keyword evidence="1" id="KW-1133">Transmembrane helix</keyword>
<proteinExistence type="predicted"/>
<dbReference type="EMBL" id="CACTIH010007260">
    <property type="protein sequence ID" value="CAA3006445.1"/>
    <property type="molecule type" value="Genomic_DNA"/>
</dbReference>
<evidence type="ECO:0000313" key="2">
    <source>
        <dbReference type="EMBL" id="CAA3006445.1"/>
    </source>
</evidence>
<reference evidence="2 3" key="1">
    <citation type="submission" date="2019-12" db="EMBL/GenBank/DDBJ databases">
        <authorList>
            <person name="Alioto T."/>
            <person name="Alioto T."/>
            <person name="Gomez Garrido J."/>
        </authorList>
    </citation>
    <scope>NUCLEOTIDE SEQUENCE [LARGE SCALE GENOMIC DNA]</scope>
</reference>
<accession>A0A8S0TKW5</accession>
<dbReference type="Proteomes" id="UP000594638">
    <property type="component" value="Unassembled WGS sequence"/>
</dbReference>
<dbReference type="AlphaFoldDB" id="A0A8S0TKW5"/>
<feature type="transmembrane region" description="Helical" evidence="1">
    <location>
        <begin position="12"/>
        <end position="39"/>
    </location>
</feature>
<keyword evidence="1" id="KW-0472">Membrane</keyword>
<dbReference type="OrthoDB" id="6479000at2759"/>
<name>A0A8S0TKW5_OLEEU</name>
<comment type="caution">
    <text evidence="2">The sequence shown here is derived from an EMBL/GenBank/DDBJ whole genome shotgun (WGS) entry which is preliminary data.</text>
</comment>